<name>A0A1I6REY7_9EURY</name>
<dbReference type="Proteomes" id="UP000199199">
    <property type="component" value="Unassembled WGS sequence"/>
</dbReference>
<dbReference type="RefSeq" id="WP_092903739.1">
    <property type="nucleotide sequence ID" value="NZ_FOZS01000002.1"/>
</dbReference>
<evidence type="ECO:0000313" key="2">
    <source>
        <dbReference type="Proteomes" id="UP000199199"/>
    </source>
</evidence>
<evidence type="ECO:0000313" key="1">
    <source>
        <dbReference type="EMBL" id="SFS63215.1"/>
    </source>
</evidence>
<dbReference type="OrthoDB" id="193552at2157"/>
<dbReference type="EMBL" id="FOZS01000002">
    <property type="protein sequence ID" value="SFS63215.1"/>
    <property type="molecule type" value="Genomic_DNA"/>
</dbReference>
<keyword evidence="2" id="KW-1185">Reference proteome</keyword>
<sequence>MNWRVAGYAVEAVVDQPVPTLTRGSEITLKLLFDNNLTETNLAFGRGAYGQFSYNQGGLGGVENSYLALRKYGWFAPNSQTTGTTDAGVPWFSERVPSDAYFDTLVISVEPIDVVDHTGFWALVTDVTDQSRVAGAESTARRLDFNLFVLSNLREYDTVDDVKADLENTPI</sequence>
<proteinExistence type="predicted"/>
<dbReference type="AlphaFoldDB" id="A0A1I6REY7"/>
<organism evidence="1 2">
    <name type="scientific">Halostagnicola kamekurae</name>
    <dbReference type="NCBI Taxonomy" id="619731"/>
    <lineage>
        <taxon>Archaea</taxon>
        <taxon>Methanobacteriati</taxon>
        <taxon>Methanobacteriota</taxon>
        <taxon>Stenosarchaea group</taxon>
        <taxon>Halobacteria</taxon>
        <taxon>Halobacteriales</taxon>
        <taxon>Natrialbaceae</taxon>
        <taxon>Halostagnicola</taxon>
    </lineage>
</organism>
<reference evidence="2" key="1">
    <citation type="submission" date="2016-10" db="EMBL/GenBank/DDBJ databases">
        <authorList>
            <person name="Varghese N."/>
            <person name="Submissions S."/>
        </authorList>
    </citation>
    <scope>NUCLEOTIDE SEQUENCE [LARGE SCALE GENOMIC DNA]</scope>
    <source>
        <strain evidence="2">DSM 22427</strain>
    </source>
</reference>
<gene>
    <name evidence="1" type="ORF">SAMN04488556_1744</name>
</gene>
<protein>
    <submittedName>
        <fullName evidence="1">Uncharacterized protein</fullName>
    </submittedName>
</protein>
<accession>A0A1I6REY7</accession>